<dbReference type="RefSeq" id="WP_186879466.1">
    <property type="nucleotide sequence ID" value="NZ_JACOGG010000001.1"/>
</dbReference>
<evidence type="ECO:0000313" key="3">
    <source>
        <dbReference type="Proteomes" id="UP000612361"/>
    </source>
</evidence>
<organism evidence="2 3">
    <name type="scientific">Undibacterium rugosum</name>
    <dbReference type="NCBI Taxonomy" id="2762291"/>
    <lineage>
        <taxon>Bacteria</taxon>
        <taxon>Pseudomonadati</taxon>
        <taxon>Pseudomonadota</taxon>
        <taxon>Betaproteobacteria</taxon>
        <taxon>Burkholderiales</taxon>
        <taxon>Oxalobacteraceae</taxon>
        <taxon>Undibacterium</taxon>
    </lineage>
</organism>
<reference evidence="2" key="1">
    <citation type="submission" date="2020-08" db="EMBL/GenBank/DDBJ databases">
        <title>Novel species isolated from subtropical streams in China.</title>
        <authorList>
            <person name="Lu H."/>
        </authorList>
    </citation>
    <scope>NUCLEOTIDE SEQUENCE</scope>
    <source>
        <strain evidence="2">CY7W</strain>
    </source>
</reference>
<dbReference type="Pfam" id="PF00583">
    <property type="entry name" value="Acetyltransf_1"/>
    <property type="match status" value="1"/>
</dbReference>
<dbReference type="Proteomes" id="UP000612361">
    <property type="component" value="Unassembled WGS sequence"/>
</dbReference>
<evidence type="ECO:0000259" key="1">
    <source>
        <dbReference type="PROSITE" id="PS51186"/>
    </source>
</evidence>
<evidence type="ECO:0000313" key="2">
    <source>
        <dbReference type="EMBL" id="MBC3933816.1"/>
    </source>
</evidence>
<dbReference type="CDD" id="cd04301">
    <property type="entry name" value="NAT_SF"/>
    <property type="match status" value="1"/>
</dbReference>
<accession>A0A923KYS8</accession>
<protein>
    <submittedName>
        <fullName evidence="2">GNAT family N-acetyltransferase</fullName>
    </submittedName>
</protein>
<proteinExistence type="predicted"/>
<dbReference type="EMBL" id="JACOGG010000001">
    <property type="protein sequence ID" value="MBC3933816.1"/>
    <property type="molecule type" value="Genomic_DNA"/>
</dbReference>
<dbReference type="GO" id="GO:0016747">
    <property type="term" value="F:acyltransferase activity, transferring groups other than amino-acyl groups"/>
    <property type="evidence" value="ECO:0007669"/>
    <property type="project" value="InterPro"/>
</dbReference>
<gene>
    <name evidence="2" type="ORF">H8K47_00455</name>
</gene>
<feature type="domain" description="N-acetyltransferase" evidence="1">
    <location>
        <begin position="3"/>
        <end position="167"/>
    </location>
</feature>
<name>A0A923KYS8_9BURK</name>
<keyword evidence="3" id="KW-1185">Reference proteome</keyword>
<dbReference type="InterPro" id="IPR000182">
    <property type="entry name" value="GNAT_dom"/>
</dbReference>
<dbReference type="Gene3D" id="3.40.630.30">
    <property type="match status" value="1"/>
</dbReference>
<dbReference type="PROSITE" id="PS51186">
    <property type="entry name" value="GNAT"/>
    <property type="match status" value="1"/>
</dbReference>
<sequence length="167" mass="17979">MQIRIRAMRVADVSAVYAVQAQVYVADMVEPQTLLLARLQVAPDSAWVAEDEAGVGAYLAGYPSVTGKISALGADFAPAFPADALYLHDMAVAPRMAGQGVAARLFAAALQLAKQRDYAAMCLVSVQNTLPFWRHFGFAAQNPVTPEQQALLASYSGDAYYCIRHLL</sequence>
<dbReference type="InterPro" id="IPR016181">
    <property type="entry name" value="Acyl_CoA_acyltransferase"/>
</dbReference>
<dbReference type="AlphaFoldDB" id="A0A923KYS8"/>
<dbReference type="SUPFAM" id="SSF55729">
    <property type="entry name" value="Acyl-CoA N-acyltransferases (Nat)"/>
    <property type="match status" value="1"/>
</dbReference>
<comment type="caution">
    <text evidence="2">The sequence shown here is derived from an EMBL/GenBank/DDBJ whole genome shotgun (WGS) entry which is preliminary data.</text>
</comment>